<dbReference type="InterPro" id="IPR004330">
    <property type="entry name" value="FAR1_DNA_bnd_dom"/>
</dbReference>
<evidence type="ECO:0000256" key="2">
    <source>
        <dbReference type="ARBA" id="ARBA00022771"/>
    </source>
</evidence>
<keyword evidence="1" id="KW-0479">Metal-binding</keyword>
<dbReference type="InterPro" id="IPR006564">
    <property type="entry name" value="Znf_PMZ"/>
</dbReference>
<dbReference type="AlphaFoldDB" id="A0ABD3ULT5"/>
<evidence type="ECO:0000313" key="7">
    <source>
        <dbReference type="EMBL" id="KAL3849503.1"/>
    </source>
</evidence>
<sequence>MEQYLYMSFEDNFLSEVEVGDEDEAVDELERAAVNEAEHSNFTVEDTEKRLEVGEIVENEYIAYGLYCKYAREIGFSVRKGKTLKFGDGSGLLKAKIFVHSCEGKKDTKRSKSKIPMYQKPTMRCNCEAKLRIARRKDDVWRVTTFKKDHNHDMFAPDQRHLLRSARKLSDQQEVLISTMVQSKIPVMRAYDMLKNMAGGRENVGFTPRDSYDALYRARKTKMENEDASELVKPFIDKSNNEPFFYWNIEVDDDNRLMNFFFRDYRCMVDYEHFGDVVSFDTTYKTNKYELICAPFIGIDNHNQNFMFGLALLSDETESSFEWLFRTFLESIGGKQPETIFTDQCQAMMNAIGTVFPKAYHRLCQWHINRNSISHFGSLKENKKFKYLWNKCMSYSQTEEEFEETWQKMMDNYNLNGQKWFQKMYELRHRWVSALSNHIFSTDLSTTSRSEGTNTALKKAIGNKTSSLINCVTGYEKVQENWRASAETNDNYSHVSTPGFLVPNNPLLKHGANVYTLKMFNLFKKEHIETMGFELTEQVTYGGSSLRLFEFDSEKLEIKCICHKFETHGILCSHALKVFDFLKMTTIPKKYIKRRWTKSIGKRVCSDQSVASGNGSGRSSNFVSEMAFVNHTTREIHNLALRAKTHEGARHILIKCIENAKKEVDLFFENLNPNELPTSSGSNAPKENNQANPCLVLAPLIAKTRGIKKFDTRHWTDKSKKGRGTSNVGPKWSDEV</sequence>
<keyword evidence="8" id="KW-1185">Reference proteome</keyword>
<feature type="domain" description="SWIM-type" evidence="6">
    <location>
        <begin position="545"/>
        <end position="583"/>
    </location>
</feature>
<evidence type="ECO:0000256" key="3">
    <source>
        <dbReference type="ARBA" id="ARBA00022833"/>
    </source>
</evidence>
<evidence type="ECO:0000313" key="8">
    <source>
        <dbReference type="Proteomes" id="UP001634393"/>
    </source>
</evidence>
<keyword evidence="2 4" id="KW-0863">Zinc-finger</keyword>
<dbReference type="PROSITE" id="PS50966">
    <property type="entry name" value="ZF_SWIM"/>
    <property type="match status" value="1"/>
</dbReference>
<dbReference type="GO" id="GO:0008270">
    <property type="term" value="F:zinc ion binding"/>
    <property type="evidence" value="ECO:0007669"/>
    <property type="project" value="UniProtKB-KW"/>
</dbReference>
<evidence type="ECO:0000256" key="1">
    <source>
        <dbReference type="ARBA" id="ARBA00022723"/>
    </source>
</evidence>
<comment type="caution">
    <text evidence="7">The sequence shown here is derived from an EMBL/GenBank/DDBJ whole genome shotgun (WGS) entry which is preliminary data.</text>
</comment>
<dbReference type="InterPro" id="IPR007527">
    <property type="entry name" value="Znf_SWIM"/>
</dbReference>
<dbReference type="Pfam" id="PF10551">
    <property type="entry name" value="MULE"/>
    <property type="match status" value="1"/>
</dbReference>
<evidence type="ECO:0000259" key="6">
    <source>
        <dbReference type="PROSITE" id="PS50966"/>
    </source>
</evidence>
<gene>
    <name evidence="7" type="ORF">ACJIZ3_011385</name>
</gene>
<accession>A0ABD3ULT5</accession>
<dbReference type="EMBL" id="JBJXBP010000001">
    <property type="protein sequence ID" value="KAL3849503.1"/>
    <property type="molecule type" value="Genomic_DNA"/>
</dbReference>
<dbReference type="Pfam" id="PF03101">
    <property type="entry name" value="FAR1"/>
    <property type="match status" value="1"/>
</dbReference>
<organism evidence="7 8">
    <name type="scientific">Penstemon smallii</name>
    <dbReference type="NCBI Taxonomy" id="265156"/>
    <lineage>
        <taxon>Eukaryota</taxon>
        <taxon>Viridiplantae</taxon>
        <taxon>Streptophyta</taxon>
        <taxon>Embryophyta</taxon>
        <taxon>Tracheophyta</taxon>
        <taxon>Spermatophyta</taxon>
        <taxon>Magnoliopsida</taxon>
        <taxon>eudicotyledons</taxon>
        <taxon>Gunneridae</taxon>
        <taxon>Pentapetalae</taxon>
        <taxon>asterids</taxon>
        <taxon>lamiids</taxon>
        <taxon>Lamiales</taxon>
        <taxon>Plantaginaceae</taxon>
        <taxon>Cheloneae</taxon>
        <taxon>Penstemon</taxon>
    </lineage>
</organism>
<keyword evidence="3" id="KW-0862">Zinc</keyword>
<dbReference type="SMART" id="SM00575">
    <property type="entry name" value="ZnF_PMZ"/>
    <property type="match status" value="1"/>
</dbReference>
<evidence type="ECO:0000256" key="5">
    <source>
        <dbReference type="SAM" id="MobiDB-lite"/>
    </source>
</evidence>
<name>A0ABD3ULT5_9LAMI</name>
<dbReference type="PANTHER" id="PTHR47718:SF17">
    <property type="entry name" value="PROTEIN FAR1-RELATED SEQUENCE 5-LIKE"/>
    <property type="match status" value="1"/>
</dbReference>
<evidence type="ECO:0000256" key="4">
    <source>
        <dbReference type="PROSITE-ProRule" id="PRU00325"/>
    </source>
</evidence>
<proteinExistence type="predicted"/>
<feature type="region of interest" description="Disordered" evidence="5">
    <location>
        <begin position="712"/>
        <end position="736"/>
    </location>
</feature>
<dbReference type="Proteomes" id="UP001634393">
    <property type="component" value="Unassembled WGS sequence"/>
</dbReference>
<protein>
    <recommendedName>
        <fullName evidence="6">SWIM-type domain-containing protein</fullName>
    </recommendedName>
</protein>
<reference evidence="7 8" key="1">
    <citation type="submission" date="2024-12" db="EMBL/GenBank/DDBJ databases">
        <title>The unique morphological basis and parallel evolutionary history of personate flowers in Penstemon.</title>
        <authorList>
            <person name="Depatie T.H."/>
            <person name="Wessinger C.A."/>
        </authorList>
    </citation>
    <scope>NUCLEOTIDE SEQUENCE [LARGE SCALE GENOMIC DNA]</scope>
    <source>
        <strain evidence="7">WTNN_2</strain>
        <tissue evidence="7">Leaf</tissue>
    </source>
</reference>
<dbReference type="PANTHER" id="PTHR47718">
    <property type="entry name" value="OS01G0519700 PROTEIN"/>
    <property type="match status" value="1"/>
</dbReference>
<dbReference type="InterPro" id="IPR018289">
    <property type="entry name" value="MULE_transposase_dom"/>
</dbReference>